<evidence type="ECO:0000259" key="7">
    <source>
        <dbReference type="PROSITE" id="PS50850"/>
    </source>
</evidence>
<evidence type="ECO:0000256" key="4">
    <source>
        <dbReference type="ARBA" id="ARBA00022989"/>
    </source>
</evidence>
<dbReference type="GO" id="GO:0005366">
    <property type="term" value="F:myo-inositol:proton symporter activity"/>
    <property type="evidence" value="ECO:0007669"/>
    <property type="project" value="TreeGrafter"/>
</dbReference>
<dbReference type="InterPro" id="IPR020846">
    <property type="entry name" value="MFS_dom"/>
</dbReference>
<keyword evidence="2" id="KW-0813">Transport</keyword>
<dbReference type="InterPro" id="IPR036259">
    <property type="entry name" value="MFS_trans_sf"/>
</dbReference>
<organism evidence="8 9">
    <name type="scientific">Stichopus japonicus</name>
    <name type="common">Sea cucumber</name>
    <dbReference type="NCBI Taxonomy" id="307972"/>
    <lineage>
        <taxon>Eukaryota</taxon>
        <taxon>Metazoa</taxon>
        <taxon>Echinodermata</taxon>
        <taxon>Eleutherozoa</taxon>
        <taxon>Echinozoa</taxon>
        <taxon>Holothuroidea</taxon>
        <taxon>Aspidochirotacea</taxon>
        <taxon>Aspidochirotida</taxon>
        <taxon>Stichopodidae</taxon>
        <taxon>Apostichopus</taxon>
    </lineage>
</organism>
<evidence type="ECO:0000256" key="2">
    <source>
        <dbReference type="ARBA" id="ARBA00022448"/>
    </source>
</evidence>
<evidence type="ECO:0000313" key="8">
    <source>
        <dbReference type="EMBL" id="PIK57971.1"/>
    </source>
</evidence>
<dbReference type="Gene3D" id="1.20.1250.20">
    <property type="entry name" value="MFS general substrate transporter like domains"/>
    <property type="match status" value="2"/>
</dbReference>
<evidence type="ECO:0000256" key="1">
    <source>
        <dbReference type="ARBA" id="ARBA00004141"/>
    </source>
</evidence>
<accession>A0A2G8LCJ3</accession>
<dbReference type="Proteomes" id="UP000230750">
    <property type="component" value="Unassembled WGS sequence"/>
</dbReference>
<dbReference type="SUPFAM" id="SSF103473">
    <property type="entry name" value="MFS general substrate transporter"/>
    <property type="match status" value="2"/>
</dbReference>
<dbReference type="Pfam" id="PF00083">
    <property type="entry name" value="Sugar_tr"/>
    <property type="match status" value="2"/>
</dbReference>
<feature type="transmembrane region" description="Helical" evidence="6">
    <location>
        <begin position="134"/>
        <end position="156"/>
    </location>
</feature>
<comment type="caution">
    <text evidence="8">The sequence shown here is derived from an EMBL/GenBank/DDBJ whole genome shotgun (WGS) entry which is preliminary data.</text>
</comment>
<keyword evidence="9" id="KW-1185">Reference proteome</keyword>
<dbReference type="AlphaFoldDB" id="A0A2G8LCJ3"/>
<feature type="transmembrane region" description="Helical" evidence="6">
    <location>
        <begin position="42"/>
        <end position="65"/>
    </location>
</feature>
<gene>
    <name evidence="8" type="ORF">BSL78_05116</name>
</gene>
<evidence type="ECO:0000256" key="3">
    <source>
        <dbReference type="ARBA" id="ARBA00022692"/>
    </source>
</evidence>
<evidence type="ECO:0000256" key="5">
    <source>
        <dbReference type="ARBA" id="ARBA00023136"/>
    </source>
</evidence>
<dbReference type="PANTHER" id="PTHR48020:SF12">
    <property type="entry name" value="PROTON MYO-INOSITOL COTRANSPORTER"/>
    <property type="match status" value="1"/>
</dbReference>
<dbReference type="InterPro" id="IPR005828">
    <property type="entry name" value="MFS_sugar_transport-like"/>
</dbReference>
<dbReference type="GO" id="GO:0016324">
    <property type="term" value="C:apical plasma membrane"/>
    <property type="evidence" value="ECO:0007669"/>
    <property type="project" value="TreeGrafter"/>
</dbReference>
<evidence type="ECO:0000256" key="6">
    <source>
        <dbReference type="SAM" id="Phobius"/>
    </source>
</evidence>
<keyword evidence="5 6" id="KW-0472">Membrane</keyword>
<feature type="transmembrane region" description="Helical" evidence="6">
    <location>
        <begin position="221"/>
        <end position="244"/>
    </location>
</feature>
<dbReference type="PROSITE" id="PS50850">
    <property type="entry name" value="MFS"/>
    <property type="match status" value="1"/>
</dbReference>
<sequence length="463" mass="52239">MYIAEASPSHIRGTMVTINNLFITGGQFVAALTDGVLSYWPWGWRCMLGLAGIPSLIQLVGFLFLPESPRWLIKNGRLEEGRHVLLKIYGRSRYMTAFEAIKMSAEQEREDSQKNGVSSNKLLRMLKTPTVRRALMLGCGLQMFQQLAGINTIMYYSASIIRMSGVKNDQVVIWLAACSICQFFFHSGWSLFRRETGQKNACPDQHGCDHEIWQCSKINHFIMFLSVSGVAFSQVFLAVAFVFISKTSPEVENWMNGTANLPCSSVDSCDSCILYEECGFCFDSYTNHSIANSYCLPEDQRYQNQSSEGPCSRLQLPSNQYTWAPDYCPSPLSFLALFGLIMYLMFFAPGMGPLPWTINAEIFPQWARSSGNAITSTVNWTFNIFVSMTFLSLTEVITRQGTFDFMLSSVSQVSIHLSLPPRDKGKRLEEVTDLFNSPFCRLGRASRERGQYEVLNQEDDGNT</sequence>
<dbReference type="PANTHER" id="PTHR48020">
    <property type="entry name" value="PROTON MYO-INOSITOL COTRANSPORTER"/>
    <property type="match status" value="1"/>
</dbReference>
<dbReference type="InterPro" id="IPR050814">
    <property type="entry name" value="Myo-inositol_Transporter"/>
</dbReference>
<dbReference type="EMBL" id="MRZV01000127">
    <property type="protein sequence ID" value="PIK57971.1"/>
    <property type="molecule type" value="Genomic_DNA"/>
</dbReference>
<keyword evidence="4 6" id="KW-1133">Transmembrane helix</keyword>
<feature type="domain" description="Major facilitator superfamily (MFS) profile" evidence="7">
    <location>
        <begin position="1"/>
        <end position="426"/>
    </location>
</feature>
<dbReference type="STRING" id="307972.A0A2G8LCJ3"/>
<reference evidence="8 9" key="1">
    <citation type="journal article" date="2017" name="PLoS Biol.">
        <title>The sea cucumber genome provides insights into morphological evolution and visceral regeneration.</title>
        <authorList>
            <person name="Zhang X."/>
            <person name="Sun L."/>
            <person name="Yuan J."/>
            <person name="Sun Y."/>
            <person name="Gao Y."/>
            <person name="Zhang L."/>
            <person name="Li S."/>
            <person name="Dai H."/>
            <person name="Hamel J.F."/>
            <person name="Liu C."/>
            <person name="Yu Y."/>
            <person name="Liu S."/>
            <person name="Lin W."/>
            <person name="Guo K."/>
            <person name="Jin S."/>
            <person name="Xu P."/>
            <person name="Storey K.B."/>
            <person name="Huan P."/>
            <person name="Zhang T."/>
            <person name="Zhou Y."/>
            <person name="Zhang J."/>
            <person name="Lin C."/>
            <person name="Li X."/>
            <person name="Xing L."/>
            <person name="Huo D."/>
            <person name="Sun M."/>
            <person name="Wang L."/>
            <person name="Mercier A."/>
            <person name="Li F."/>
            <person name="Yang H."/>
            <person name="Xiang J."/>
        </authorList>
    </citation>
    <scope>NUCLEOTIDE SEQUENCE [LARGE SCALE GENOMIC DNA]</scope>
    <source>
        <strain evidence="8">Shaxun</strain>
        <tissue evidence="8">Muscle</tissue>
    </source>
</reference>
<feature type="transmembrane region" description="Helical" evidence="6">
    <location>
        <begin position="171"/>
        <end position="192"/>
    </location>
</feature>
<keyword evidence="3 6" id="KW-0812">Transmembrane</keyword>
<feature type="transmembrane region" description="Helical" evidence="6">
    <location>
        <begin position="331"/>
        <end position="348"/>
    </location>
</feature>
<evidence type="ECO:0000313" key="9">
    <source>
        <dbReference type="Proteomes" id="UP000230750"/>
    </source>
</evidence>
<name>A0A2G8LCJ3_STIJA</name>
<dbReference type="OrthoDB" id="6339427at2759"/>
<protein>
    <submittedName>
        <fullName evidence="8">Putative proton myo-inositol cotransporter</fullName>
    </submittedName>
</protein>
<proteinExistence type="predicted"/>
<comment type="subcellular location">
    <subcellularLocation>
        <location evidence="1">Membrane</location>
        <topology evidence="1">Multi-pass membrane protein</topology>
    </subcellularLocation>
</comment>